<evidence type="ECO:0000313" key="1">
    <source>
        <dbReference type="EMBL" id="MFD2186916.1"/>
    </source>
</evidence>
<organism evidence="1 2">
    <name type="scientific">Aquimarina celericrescens</name>
    <dbReference type="NCBI Taxonomy" id="1964542"/>
    <lineage>
        <taxon>Bacteria</taxon>
        <taxon>Pseudomonadati</taxon>
        <taxon>Bacteroidota</taxon>
        <taxon>Flavobacteriia</taxon>
        <taxon>Flavobacteriales</taxon>
        <taxon>Flavobacteriaceae</taxon>
        <taxon>Aquimarina</taxon>
    </lineage>
</organism>
<evidence type="ECO:0000313" key="2">
    <source>
        <dbReference type="Proteomes" id="UP001597344"/>
    </source>
</evidence>
<proteinExistence type="predicted"/>
<protein>
    <submittedName>
        <fullName evidence="1">Uncharacterized protein</fullName>
    </submittedName>
</protein>
<dbReference type="Proteomes" id="UP001597344">
    <property type="component" value="Unassembled WGS sequence"/>
</dbReference>
<accession>A0ABW5AW49</accession>
<gene>
    <name evidence="1" type="ORF">ACFSJT_08940</name>
</gene>
<dbReference type="RefSeq" id="WP_378319911.1">
    <property type="nucleotide sequence ID" value="NZ_JBHUHY010000006.1"/>
</dbReference>
<sequence>MKKSEELFYLIQSLSKSEKRHFKLSTQGNESAEYLLLFNAIEAQKTYDEKAIKERFKNKAFIHQLTTIKNYLKQRILQSLRNYHTRVSRNAELIDIIRNIEILYHKGQYEICESELKRAEKKATNFQQDLLLFQIYDWKRKVHQAVNPQDLATIKKITETQKNTLKFTNEYIDLILANIDPSQFSPSHKKSVSLQNKTLKTLHKYQKLLISKDHNKAKRTLEDLLKEWEQQPELLKEYFTMYFSVCNNLMGYLVFKKQYKEAFVRILLIKQKAQAIENTSASFIKEKLRLYNIELEIHRSLKDLHTTREIINEIQHFVEEHKALVPGNYLLSFRFQFATIYFLKNDFKKTLHWINAVLNNQTKKDRKDLITYTHWLNLLTHYELGNGFTLRYLIDNMKKHLKKQKNIVVYERMLFKFLSKTVELSPVQKRSAFIELQKELVIYPFPEDVLGYVDFNEWINGRI</sequence>
<comment type="caution">
    <text evidence="1">The sequence shown here is derived from an EMBL/GenBank/DDBJ whole genome shotgun (WGS) entry which is preliminary data.</text>
</comment>
<name>A0ABW5AW49_9FLAO</name>
<keyword evidence="2" id="KW-1185">Reference proteome</keyword>
<reference evidence="2" key="1">
    <citation type="journal article" date="2019" name="Int. J. Syst. Evol. Microbiol.">
        <title>The Global Catalogue of Microorganisms (GCM) 10K type strain sequencing project: providing services to taxonomists for standard genome sequencing and annotation.</title>
        <authorList>
            <consortium name="The Broad Institute Genomics Platform"/>
            <consortium name="The Broad Institute Genome Sequencing Center for Infectious Disease"/>
            <person name="Wu L."/>
            <person name="Ma J."/>
        </authorList>
    </citation>
    <scope>NUCLEOTIDE SEQUENCE [LARGE SCALE GENOMIC DNA]</scope>
    <source>
        <strain evidence="2">DT92</strain>
    </source>
</reference>
<dbReference type="EMBL" id="JBHUHY010000006">
    <property type="protein sequence ID" value="MFD2186916.1"/>
    <property type="molecule type" value="Genomic_DNA"/>
</dbReference>